<dbReference type="SMART" id="SM00345">
    <property type="entry name" value="HTH_GNTR"/>
    <property type="match status" value="1"/>
</dbReference>
<sequence length="240" mass="28008">MNRYKEIFQELEDKIKTGEFASGEKLPSENKLAQEYSVSRETIRKALVLLAEQGYIQKQQGKGSIILDIPTYDFPVSGLTSYHELTKTQHLPSITKVPVFHKGRICNEKEHHRLFPFNETNELYTIIRQRELSGEVVIIDKDYLDAEIIPDLTKDHASTSLYQYIEDSLKLEIGYAKKEITVEPITSEDQELMSLRPTDSCVVVVRSQVFLQDTRLFQYTESRHRIDKFKFVEFARRNKK</sequence>
<dbReference type="GO" id="GO:0003700">
    <property type="term" value="F:DNA-binding transcription factor activity"/>
    <property type="evidence" value="ECO:0007669"/>
    <property type="project" value="UniProtKB-UniRule"/>
</dbReference>
<evidence type="ECO:0000256" key="2">
    <source>
        <dbReference type="ARBA" id="ARBA00023125"/>
    </source>
</evidence>
<dbReference type="PANTHER" id="PTHR44846:SF12">
    <property type="entry name" value="HTH-TYPE TRANSCRIPTIONAL REGULATOR TRER"/>
    <property type="match status" value="1"/>
</dbReference>
<keyword evidence="3" id="KW-0804">Transcription</keyword>
<dbReference type="Pfam" id="PF07702">
    <property type="entry name" value="UTRA"/>
    <property type="match status" value="1"/>
</dbReference>
<evidence type="ECO:0000256" key="3">
    <source>
        <dbReference type="ARBA" id="ARBA00023163"/>
    </source>
</evidence>
<dbReference type="Gene3D" id="3.40.1410.10">
    <property type="entry name" value="Chorismate lyase-like"/>
    <property type="match status" value="1"/>
</dbReference>
<dbReference type="SUPFAM" id="SSF64288">
    <property type="entry name" value="Chorismate lyase-like"/>
    <property type="match status" value="1"/>
</dbReference>
<dbReference type="InterPro" id="IPR000524">
    <property type="entry name" value="Tscrpt_reg_HTH_GntR"/>
</dbReference>
<evidence type="ECO:0000313" key="6">
    <source>
        <dbReference type="EMBL" id="WEG72382.1"/>
    </source>
</evidence>
<dbReference type="InterPro" id="IPR036388">
    <property type="entry name" value="WH-like_DNA-bd_sf"/>
</dbReference>
<dbReference type="NCBIfam" id="TIGR02404">
    <property type="entry name" value="trehalos_R_Bsub"/>
    <property type="match status" value="1"/>
</dbReference>
<dbReference type="Pfam" id="PF00392">
    <property type="entry name" value="GntR"/>
    <property type="match status" value="1"/>
</dbReference>
<organism evidence="6 7">
    <name type="scientific">Vagococcus intermedius</name>
    <dbReference type="NCBI Taxonomy" id="2991418"/>
    <lineage>
        <taxon>Bacteria</taxon>
        <taxon>Bacillati</taxon>
        <taxon>Bacillota</taxon>
        <taxon>Bacilli</taxon>
        <taxon>Lactobacillales</taxon>
        <taxon>Enterococcaceae</taxon>
        <taxon>Vagococcus</taxon>
    </lineage>
</organism>
<dbReference type="InterPro" id="IPR050679">
    <property type="entry name" value="Bact_HTH_transcr_reg"/>
</dbReference>
<dbReference type="InterPro" id="IPR012770">
    <property type="entry name" value="TreR"/>
</dbReference>
<evidence type="ECO:0000256" key="1">
    <source>
        <dbReference type="ARBA" id="ARBA00023015"/>
    </source>
</evidence>
<evidence type="ECO:0000256" key="4">
    <source>
        <dbReference type="NCBIfam" id="TIGR02404"/>
    </source>
</evidence>
<name>A0AAF0CTD2_9ENTE</name>
<dbReference type="InterPro" id="IPR036390">
    <property type="entry name" value="WH_DNA-bd_sf"/>
</dbReference>
<dbReference type="SMART" id="SM00866">
    <property type="entry name" value="UTRA"/>
    <property type="match status" value="1"/>
</dbReference>
<dbReference type="PRINTS" id="PR00035">
    <property type="entry name" value="HTHGNTR"/>
</dbReference>
<dbReference type="Gene3D" id="1.10.10.10">
    <property type="entry name" value="Winged helix-like DNA-binding domain superfamily/Winged helix DNA-binding domain"/>
    <property type="match status" value="1"/>
</dbReference>
<dbReference type="RefSeq" id="WP_275468185.1">
    <property type="nucleotide sequence ID" value="NZ_CP110232.1"/>
</dbReference>
<evidence type="ECO:0000259" key="5">
    <source>
        <dbReference type="PROSITE" id="PS50949"/>
    </source>
</evidence>
<keyword evidence="1" id="KW-0805">Transcription regulation</keyword>
<gene>
    <name evidence="6" type="primary">treR</name>
    <name evidence="6" type="ORF">OL234_05190</name>
</gene>
<dbReference type="CDD" id="cd07377">
    <property type="entry name" value="WHTH_GntR"/>
    <property type="match status" value="1"/>
</dbReference>
<dbReference type="SUPFAM" id="SSF46785">
    <property type="entry name" value="Winged helix' DNA-binding domain"/>
    <property type="match status" value="1"/>
</dbReference>
<accession>A0AAF0CTD2</accession>
<feature type="domain" description="HTH gntR-type" evidence="5">
    <location>
        <begin position="1"/>
        <end position="69"/>
    </location>
</feature>
<proteinExistence type="predicted"/>
<dbReference type="InterPro" id="IPR028978">
    <property type="entry name" value="Chorismate_lyase_/UTRA_dom_sf"/>
</dbReference>
<evidence type="ECO:0000313" key="7">
    <source>
        <dbReference type="Proteomes" id="UP001179647"/>
    </source>
</evidence>
<dbReference type="PROSITE" id="PS50949">
    <property type="entry name" value="HTH_GNTR"/>
    <property type="match status" value="1"/>
</dbReference>
<dbReference type="KEGG" id="vie:OL234_05190"/>
<protein>
    <recommendedName>
        <fullName evidence="4">Trehalose operon repressor</fullName>
    </recommendedName>
</protein>
<keyword evidence="2" id="KW-0238">DNA-binding</keyword>
<dbReference type="PANTHER" id="PTHR44846">
    <property type="entry name" value="MANNOSYL-D-GLYCERATE TRANSPORT/METABOLISM SYSTEM REPRESSOR MNGR-RELATED"/>
    <property type="match status" value="1"/>
</dbReference>
<keyword evidence="7" id="KW-1185">Reference proteome</keyword>
<dbReference type="EMBL" id="CP110232">
    <property type="protein sequence ID" value="WEG72382.1"/>
    <property type="molecule type" value="Genomic_DNA"/>
</dbReference>
<dbReference type="InterPro" id="IPR011663">
    <property type="entry name" value="UTRA"/>
</dbReference>
<dbReference type="GO" id="GO:0045892">
    <property type="term" value="P:negative regulation of DNA-templated transcription"/>
    <property type="evidence" value="ECO:0007669"/>
    <property type="project" value="TreeGrafter"/>
</dbReference>
<dbReference type="Proteomes" id="UP001179647">
    <property type="component" value="Chromosome"/>
</dbReference>
<dbReference type="GO" id="GO:0003677">
    <property type="term" value="F:DNA binding"/>
    <property type="evidence" value="ECO:0007669"/>
    <property type="project" value="UniProtKB-UniRule"/>
</dbReference>
<reference evidence="6" key="1">
    <citation type="submission" date="2022-10" db="EMBL/GenBank/DDBJ databases">
        <title>Vagococcus sp. isolated from poultry meat.</title>
        <authorList>
            <person name="Johansson P."/>
            <person name="Bjorkroth J."/>
        </authorList>
    </citation>
    <scope>NUCLEOTIDE SEQUENCE</scope>
    <source>
        <strain evidence="6">STAA11</strain>
    </source>
</reference>
<dbReference type="AlphaFoldDB" id="A0AAF0CTD2"/>